<organism evidence="3 4">
    <name type="scientific">Brachybacterium aquaticum</name>
    <dbReference type="NCBI Taxonomy" id="1432564"/>
    <lineage>
        <taxon>Bacteria</taxon>
        <taxon>Bacillati</taxon>
        <taxon>Actinomycetota</taxon>
        <taxon>Actinomycetes</taxon>
        <taxon>Micrococcales</taxon>
        <taxon>Dermabacteraceae</taxon>
        <taxon>Brachybacterium</taxon>
    </lineage>
</organism>
<feature type="transmembrane region" description="Helical" evidence="2">
    <location>
        <begin position="12"/>
        <end position="33"/>
    </location>
</feature>
<evidence type="ECO:0000313" key="3">
    <source>
        <dbReference type="EMBL" id="MBB5832178.1"/>
    </source>
</evidence>
<gene>
    <name evidence="3" type="ORF">HNR70_001991</name>
</gene>
<feature type="transmembrane region" description="Helical" evidence="2">
    <location>
        <begin position="39"/>
        <end position="59"/>
    </location>
</feature>
<evidence type="ECO:0000313" key="4">
    <source>
        <dbReference type="Proteomes" id="UP000588158"/>
    </source>
</evidence>
<comment type="caution">
    <text evidence="3">The sequence shown here is derived from an EMBL/GenBank/DDBJ whole genome shotgun (WGS) entry which is preliminary data.</text>
</comment>
<sequence>MSPRSRSLVQRVRDHLGFSVVAIGVLFIVLRLLGVRSTFAGFAMSVAITLALNVGLSYYSEYRARHPRPAREARGGGDIRFREDDPRPARREYHDDDRPRDGRYDDRPRDGRYDDRPRDGRYDGRPRDDRYDDDRRLDPRAEDRRVRDPRDGSR</sequence>
<evidence type="ECO:0000256" key="2">
    <source>
        <dbReference type="SAM" id="Phobius"/>
    </source>
</evidence>
<evidence type="ECO:0000256" key="1">
    <source>
        <dbReference type="SAM" id="MobiDB-lite"/>
    </source>
</evidence>
<reference evidence="3 4" key="1">
    <citation type="submission" date="2020-08" db="EMBL/GenBank/DDBJ databases">
        <title>Sequencing the genomes of 1000 actinobacteria strains.</title>
        <authorList>
            <person name="Klenk H.-P."/>
        </authorList>
    </citation>
    <scope>NUCLEOTIDE SEQUENCE [LARGE SCALE GENOMIC DNA]</scope>
    <source>
        <strain evidence="3 4">DSM 28796</strain>
    </source>
</reference>
<proteinExistence type="predicted"/>
<keyword evidence="2" id="KW-0472">Membrane</keyword>
<dbReference type="EMBL" id="JACHLZ010000001">
    <property type="protein sequence ID" value="MBB5832178.1"/>
    <property type="molecule type" value="Genomic_DNA"/>
</dbReference>
<dbReference type="RefSeq" id="WP_246375196.1">
    <property type="nucleotide sequence ID" value="NZ_JACHLZ010000001.1"/>
</dbReference>
<keyword evidence="2" id="KW-1133">Transmembrane helix</keyword>
<accession>A0A841AGK8</accession>
<protein>
    <submittedName>
        <fullName evidence="3">Uncharacterized protein</fullName>
    </submittedName>
</protein>
<feature type="region of interest" description="Disordered" evidence="1">
    <location>
        <begin position="63"/>
        <end position="154"/>
    </location>
</feature>
<dbReference type="Proteomes" id="UP000588158">
    <property type="component" value="Unassembled WGS sequence"/>
</dbReference>
<dbReference type="AlphaFoldDB" id="A0A841AGK8"/>
<name>A0A841AGK8_9MICO</name>
<feature type="compositionally biased region" description="Basic and acidic residues" evidence="1">
    <location>
        <begin position="69"/>
        <end position="154"/>
    </location>
</feature>
<keyword evidence="2" id="KW-0812">Transmembrane</keyword>
<keyword evidence="4" id="KW-1185">Reference proteome</keyword>